<keyword evidence="2" id="KW-0418">Kinase</keyword>
<dbReference type="EC" id="2.7.1.39" evidence="2"/>
<dbReference type="STRING" id="1121877.FEAC_23470"/>
<keyword evidence="2" id="KW-0808">Transferase</keyword>
<dbReference type="GeneID" id="78373395"/>
<protein>
    <submittedName>
        <fullName evidence="2">Homoserine kinase</fullName>
        <ecNumber evidence="2">2.7.1.39</ecNumber>
    </submittedName>
</protein>
<dbReference type="InterPro" id="IPR051678">
    <property type="entry name" value="AGP_Transferase"/>
</dbReference>
<dbReference type="OrthoDB" id="241498at2"/>
<name>A0A0D8FRP6_9ACTN</name>
<dbReference type="PANTHER" id="PTHR21310:SF15">
    <property type="entry name" value="AMINOGLYCOSIDE PHOSPHOTRANSFERASE DOMAIN-CONTAINING PROTEIN"/>
    <property type="match status" value="1"/>
</dbReference>
<dbReference type="InterPro" id="IPR008266">
    <property type="entry name" value="Tyr_kinase_AS"/>
</dbReference>
<evidence type="ECO:0000313" key="3">
    <source>
        <dbReference type="Proteomes" id="UP000032336"/>
    </source>
</evidence>
<dbReference type="Proteomes" id="UP000032336">
    <property type="component" value="Unassembled WGS sequence"/>
</dbReference>
<proteinExistence type="predicted"/>
<accession>A0A0D8FRP6</accession>
<dbReference type="AlphaFoldDB" id="A0A0D8FRP6"/>
<evidence type="ECO:0000313" key="2">
    <source>
        <dbReference type="EMBL" id="KJE75953.1"/>
    </source>
</evidence>
<dbReference type="RefSeq" id="WP_052566266.1">
    <property type="nucleotide sequence ID" value="NZ_JQKF01000021.1"/>
</dbReference>
<feature type="domain" description="Aminoglycoside phosphotransferase" evidence="1">
    <location>
        <begin position="24"/>
        <end position="245"/>
    </location>
</feature>
<dbReference type="Pfam" id="PF01636">
    <property type="entry name" value="APH"/>
    <property type="match status" value="1"/>
</dbReference>
<dbReference type="GO" id="GO:0004413">
    <property type="term" value="F:homoserine kinase activity"/>
    <property type="evidence" value="ECO:0007669"/>
    <property type="project" value="UniProtKB-EC"/>
</dbReference>
<dbReference type="Gene3D" id="3.90.1200.10">
    <property type="match status" value="1"/>
</dbReference>
<comment type="caution">
    <text evidence="2">The sequence shown here is derived from an EMBL/GenBank/DDBJ whole genome shotgun (WGS) entry which is preliminary data.</text>
</comment>
<dbReference type="PROSITE" id="PS00109">
    <property type="entry name" value="PROTEIN_KINASE_TYR"/>
    <property type="match status" value="1"/>
</dbReference>
<dbReference type="GO" id="GO:0004672">
    <property type="term" value="F:protein kinase activity"/>
    <property type="evidence" value="ECO:0007669"/>
    <property type="project" value="InterPro"/>
</dbReference>
<dbReference type="eggNOG" id="COG2334">
    <property type="taxonomic scope" value="Bacteria"/>
</dbReference>
<sequence>MNWSQLQRAWPFLTGARVVRVERSENTTWLLRCPAGGFALRRYRDGYSNVRSIRAELGFMRLAAAAIGAAIPEVFSTSSDDEILMASDGTYVLFSLIEGIEATHEDMVRIAPQLGEVTATLHACVQESRQLDDWEPDSRWTWDLSAFEGSTPRWGAWQLGVAKDDEHLLDCLGAAYEEMHRRLGTASRDTQSFGLIHADLRAANLLLVDSNLVGIIDFDDCGLGWFVYDAVTALSFYEARPESLALIEGWMTGYKRILDLDMTMLKLVPSLVIYRRLLLTAWLHSHPHASVSGLSRSTFGYDTERLASRYLEAPEDIEYMLS</sequence>
<dbReference type="EMBL" id="JXUW01000025">
    <property type="protein sequence ID" value="KJE75953.1"/>
    <property type="molecule type" value="Genomic_DNA"/>
</dbReference>
<organism evidence="2 3">
    <name type="scientific">Ferrimicrobium acidiphilum DSM 19497</name>
    <dbReference type="NCBI Taxonomy" id="1121877"/>
    <lineage>
        <taxon>Bacteria</taxon>
        <taxon>Bacillati</taxon>
        <taxon>Actinomycetota</taxon>
        <taxon>Acidimicrobiia</taxon>
        <taxon>Acidimicrobiales</taxon>
        <taxon>Acidimicrobiaceae</taxon>
        <taxon>Ferrimicrobium</taxon>
    </lineage>
</organism>
<gene>
    <name evidence="2" type="primary">thrB2</name>
    <name evidence="2" type="ORF">FEAC_23470</name>
</gene>
<dbReference type="SUPFAM" id="SSF56112">
    <property type="entry name" value="Protein kinase-like (PK-like)"/>
    <property type="match status" value="1"/>
</dbReference>
<dbReference type="PANTHER" id="PTHR21310">
    <property type="entry name" value="AMINOGLYCOSIDE PHOSPHOTRANSFERASE-RELATED-RELATED"/>
    <property type="match status" value="1"/>
</dbReference>
<reference evidence="2 3" key="1">
    <citation type="submission" date="2015-01" db="EMBL/GenBank/DDBJ databases">
        <title>Draft genome of the acidophilic iron oxidizer Ferrimicrobium acidiphilum strain T23.</title>
        <authorList>
            <person name="Poehlein A."/>
            <person name="Eisen S."/>
            <person name="Schloemann M."/>
            <person name="Johnson B.D."/>
            <person name="Daniel R."/>
            <person name="Muehling M."/>
        </authorList>
    </citation>
    <scope>NUCLEOTIDE SEQUENCE [LARGE SCALE GENOMIC DNA]</scope>
    <source>
        <strain evidence="2 3">T23</strain>
    </source>
</reference>
<dbReference type="InterPro" id="IPR011009">
    <property type="entry name" value="Kinase-like_dom_sf"/>
</dbReference>
<keyword evidence="3" id="KW-1185">Reference proteome</keyword>
<evidence type="ECO:0000259" key="1">
    <source>
        <dbReference type="Pfam" id="PF01636"/>
    </source>
</evidence>
<dbReference type="InterPro" id="IPR002575">
    <property type="entry name" value="Aminoglycoside_PTrfase"/>
</dbReference>